<organism evidence="1 2">
    <name type="scientific">Mythimna loreyi</name>
    <dbReference type="NCBI Taxonomy" id="667449"/>
    <lineage>
        <taxon>Eukaryota</taxon>
        <taxon>Metazoa</taxon>
        <taxon>Ecdysozoa</taxon>
        <taxon>Arthropoda</taxon>
        <taxon>Hexapoda</taxon>
        <taxon>Insecta</taxon>
        <taxon>Pterygota</taxon>
        <taxon>Neoptera</taxon>
        <taxon>Endopterygota</taxon>
        <taxon>Lepidoptera</taxon>
        <taxon>Glossata</taxon>
        <taxon>Ditrysia</taxon>
        <taxon>Noctuoidea</taxon>
        <taxon>Noctuidae</taxon>
        <taxon>Noctuinae</taxon>
        <taxon>Hadenini</taxon>
        <taxon>Mythimna</taxon>
    </lineage>
</organism>
<proteinExistence type="predicted"/>
<gene>
    <name evidence="1" type="ORF">PYW08_010281</name>
</gene>
<keyword evidence="2" id="KW-1185">Reference proteome</keyword>
<comment type="caution">
    <text evidence="1">The sequence shown here is derived from an EMBL/GenBank/DDBJ whole genome shotgun (WGS) entry which is preliminary data.</text>
</comment>
<sequence length="250" mass="28344">MYSAALTRNTDMKIKTILLFLLLHIICVIKCANITVGAEVEDNNKREIEDLEKQKTEIYNQINDAVNDTIKTLKNSNDSDAKQGIAYMQELIALIHNFSDAEFAKPNTVCNGSDCTIKTIELKTPKSLNISVNGTRRAGRNTGHDHIKQAIIKSGVFKKSDDIEKARNEKVQNLLVLQGKLDKWLKIREVEKQKIKQYKLRQISHRHQTLTEECPNYGDKKPKKGKKGGGKSNKYPCCRKCCKTSYMGCL</sequence>
<protein>
    <submittedName>
        <fullName evidence="1">Uncharacterized protein</fullName>
    </submittedName>
</protein>
<dbReference type="EMBL" id="CM056802">
    <property type="protein sequence ID" value="KAJ8707915.1"/>
    <property type="molecule type" value="Genomic_DNA"/>
</dbReference>
<evidence type="ECO:0000313" key="2">
    <source>
        <dbReference type="Proteomes" id="UP001231649"/>
    </source>
</evidence>
<dbReference type="Proteomes" id="UP001231649">
    <property type="component" value="Chromosome 26"/>
</dbReference>
<name>A0ACC2Q416_9NEOP</name>
<reference evidence="1" key="1">
    <citation type="submission" date="2023-03" db="EMBL/GenBank/DDBJ databases">
        <title>Chromosome-level genomes of two armyworms, Mythimna separata and Mythimna loreyi, provide insights into the biosynthesis and reception of sex pheromones.</title>
        <authorList>
            <person name="Zhao H."/>
        </authorList>
    </citation>
    <scope>NUCLEOTIDE SEQUENCE</scope>
    <source>
        <strain evidence="1">BeijingLab</strain>
    </source>
</reference>
<accession>A0ACC2Q416</accession>
<evidence type="ECO:0000313" key="1">
    <source>
        <dbReference type="EMBL" id="KAJ8707915.1"/>
    </source>
</evidence>